<accession>A0ABY7VXW3</accession>
<dbReference type="InterPro" id="IPR023296">
    <property type="entry name" value="Glyco_hydro_beta-prop_sf"/>
</dbReference>
<keyword evidence="6" id="KW-1185">Reference proteome</keyword>
<gene>
    <name evidence="5" type="ORF">PQO03_17925</name>
</gene>
<evidence type="ECO:0000256" key="2">
    <source>
        <dbReference type="ARBA" id="ARBA00022801"/>
    </source>
</evidence>
<evidence type="ECO:0000256" key="4">
    <source>
        <dbReference type="RuleBase" id="RU361187"/>
    </source>
</evidence>
<dbReference type="Proteomes" id="UP001214250">
    <property type="component" value="Chromosome 2"/>
</dbReference>
<dbReference type="RefSeq" id="WP_274152262.1">
    <property type="nucleotide sequence ID" value="NZ_CP117812.1"/>
</dbReference>
<proteinExistence type="inferred from homology"/>
<evidence type="ECO:0000313" key="6">
    <source>
        <dbReference type="Proteomes" id="UP001214250"/>
    </source>
</evidence>
<dbReference type="Pfam" id="PF04616">
    <property type="entry name" value="Glyco_hydro_43"/>
    <property type="match status" value="1"/>
</dbReference>
<reference evidence="5 6" key="1">
    <citation type="submission" date="2023-02" db="EMBL/GenBank/DDBJ databases">
        <title>Genome sequence of Lentisphaera profundi SAORIC-696.</title>
        <authorList>
            <person name="Kim e."/>
            <person name="Cho J.-C."/>
            <person name="Choi A."/>
            <person name="Kang I."/>
        </authorList>
    </citation>
    <scope>NUCLEOTIDE SEQUENCE [LARGE SCALE GENOMIC DNA]</scope>
    <source>
        <strain evidence="5 6">SAORIC-696</strain>
    </source>
</reference>
<evidence type="ECO:0000313" key="5">
    <source>
        <dbReference type="EMBL" id="WDE97707.1"/>
    </source>
</evidence>
<protein>
    <submittedName>
        <fullName evidence="5">Family 43 glycosylhydrolase</fullName>
    </submittedName>
</protein>
<dbReference type="EMBL" id="CP117812">
    <property type="protein sequence ID" value="WDE97707.1"/>
    <property type="molecule type" value="Genomic_DNA"/>
</dbReference>
<evidence type="ECO:0000256" key="3">
    <source>
        <dbReference type="ARBA" id="ARBA00023295"/>
    </source>
</evidence>
<dbReference type="PANTHER" id="PTHR42812">
    <property type="entry name" value="BETA-XYLOSIDASE"/>
    <property type="match status" value="1"/>
</dbReference>
<dbReference type="InterPro" id="IPR051795">
    <property type="entry name" value="Glycosyl_Hydrlase_43"/>
</dbReference>
<comment type="similarity">
    <text evidence="1 4">Belongs to the glycosyl hydrolase 43 family.</text>
</comment>
<dbReference type="InterPro" id="IPR006710">
    <property type="entry name" value="Glyco_hydro_43"/>
</dbReference>
<evidence type="ECO:0000256" key="1">
    <source>
        <dbReference type="ARBA" id="ARBA00009865"/>
    </source>
</evidence>
<keyword evidence="2 4" id="KW-0378">Hydrolase</keyword>
<organism evidence="5 6">
    <name type="scientific">Lentisphaera profundi</name>
    <dbReference type="NCBI Taxonomy" id="1658616"/>
    <lineage>
        <taxon>Bacteria</taxon>
        <taxon>Pseudomonadati</taxon>
        <taxon>Lentisphaerota</taxon>
        <taxon>Lentisphaeria</taxon>
        <taxon>Lentisphaerales</taxon>
        <taxon>Lentisphaeraceae</taxon>
        <taxon>Lentisphaera</taxon>
    </lineage>
</organism>
<dbReference type="Gene3D" id="2.115.10.20">
    <property type="entry name" value="Glycosyl hydrolase domain, family 43"/>
    <property type="match status" value="1"/>
</dbReference>
<name>A0ABY7VXW3_9BACT</name>
<keyword evidence="3 4" id="KW-0326">Glycosidase</keyword>
<sequence length="388" mass="44472">MNLLTKKWKEQLDILNEYYLSWRSSKMKKIKVLFIMLVISVVSHGEETPYVKSNSHSFTYQNPITSGISRHGLRDCQVFRDGEFWYLTGTGAPFGLGSGQLSKGIPLYKSKNLIDWTFVKIIVTRPEKSAWYYEKFWAPEIHHIKGKYYAILNCRNVKEGYTWQHIGYAVASHVEGPYTVVTKSKPIAEGNDLTFYIEDNGDVYAFWHTLDRRFGIGYAKIDLESGRLITTPRSAVRPGKVDYIKETGPPRHYNYTQERTGKKISKYYSWDSMGIEGAYVIKRKGTYYLFYSSWQRGYEMGYATSSSIHGPWEKAANNPVYSVVGTDSPFSAVGHNEVFTGVDGRLWLSCHGSLKGKPPFLVIDPIDFDPNGRIIKKVPTHTPQTVRW</sequence>
<dbReference type="SUPFAM" id="SSF75005">
    <property type="entry name" value="Arabinanase/levansucrase/invertase"/>
    <property type="match status" value="1"/>
</dbReference>
<dbReference type="PANTHER" id="PTHR42812:SF5">
    <property type="entry name" value="ENDO-ARABINASE"/>
    <property type="match status" value="1"/>
</dbReference>